<dbReference type="PANTHER" id="PTHR33365:SF11">
    <property type="entry name" value="TAT PATHWAY SIGNAL SEQUENCE"/>
    <property type="match status" value="1"/>
</dbReference>
<evidence type="ECO:0008006" key="7">
    <source>
        <dbReference type="Google" id="ProtNLM"/>
    </source>
</evidence>
<dbReference type="Proteomes" id="UP000800097">
    <property type="component" value="Unassembled WGS sequence"/>
</dbReference>
<accession>A0A6A6JJA7</accession>
<keyword evidence="4" id="KW-0472">Membrane</keyword>
<dbReference type="RefSeq" id="XP_033653883.1">
    <property type="nucleotide sequence ID" value="XM_033795606.1"/>
</dbReference>
<comment type="pathway">
    <text evidence="1">Mycotoxin biosynthesis.</text>
</comment>
<evidence type="ECO:0000256" key="3">
    <source>
        <dbReference type="ARBA" id="ARBA00035112"/>
    </source>
</evidence>
<proteinExistence type="inferred from homology"/>
<evidence type="ECO:0000313" key="5">
    <source>
        <dbReference type="EMBL" id="KAF2276344.1"/>
    </source>
</evidence>
<dbReference type="InterPro" id="IPR021765">
    <property type="entry name" value="UstYa-like"/>
</dbReference>
<keyword evidence="4" id="KW-0812">Transmembrane</keyword>
<evidence type="ECO:0000256" key="4">
    <source>
        <dbReference type="SAM" id="Phobius"/>
    </source>
</evidence>
<dbReference type="GO" id="GO:0043386">
    <property type="term" value="P:mycotoxin biosynthetic process"/>
    <property type="evidence" value="ECO:0007669"/>
    <property type="project" value="InterPro"/>
</dbReference>
<dbReference type="AlphaFoldDB" id="A0A6A6JJA7"/>
<gene>
    <name evidence="5" type="ORF">EI97DRAFT_377412</name>
</gene>
<keyword evidence="2" id="KW-0560">Oxidoreductase</keyword>
<dbReference type="OrthoDB" id="3687641at2759"/>
<evidence type="ECO:0000256" key="1">
    <source>
        <dbReference type="ARBA" id="ARBA00004685"/>
    </source>
</evidence>
<keyword evidence="4" id="KW-1133">Transmembrane helix</keyword>
<dbReference type="EMBL" id="ML986493">
    <property type="protein sequence ID" value="KAF2276344.1"/>
    <property type="molecule type" value="Genomic_DNA"/>
</dbReference>
<name>A0A6A6JJA7_WESOR</name>
<dbReference type="GeneID" id="54548781"/>
<dbReference type="PANTHER" id="PTHR33365">
    <property type="entry name" value="YALI0B05434P"/>
    <property type="match status" value="1"/>
</dbReference>
<comment type="similarity">
    <text evidence="3">Belongs to the ustYa family.</text>
</comment>
<evidence type="ECO:0000313" key="6">
    <source>
        <dbReference type="Proteomes" id="UP000800097"/>
    </source>
</evidence>
<organism evidence="5 6">
    <name type="scientific">Westerdykella ornata</name>
    <dbReference type="NCBI Taxonomy" id="318751"/>
    <lineage>
        <taxon>Eukaryota</taxon>
        <taxon>Fungi</taxon>
        <taxon>Dikarya</taxon>
        <taxon>Ascomycota</taxon>
        <taxon>Pezizomycotina</taxon>
        <taxon>Dothideomycetes</taxon>
        <taxon>Pleosporomycetidae</taxon>
        <taxon>Pleosporales</taxon>
        <taxon>Sporormiaceae</taxon>
        <taxon>Westerdykella</taxon>
    </lineage>
</organism>
<keyword evidence="6" id="KW-1185">Reference proteome</keyword>
<feature type="transmembrane region" description="Helical" evidence="4">
    <location>
        <begin position="45"/>
        <end position="64"/>
    </location>
</feature>
<evidence type="ECO:0000256" key="2">
    <source>
        <dbReference type="ARBA" id="ARBA00023002"/>
    </source>
</evidence>
<sequence length="256" mass="29509">MHRGEKDTDDENEAFLPVPLAHDDYVSQPCSHCVRKRRTWSVVSCLRIVVELAMIATIVFLLAFRPSTLEAVDEDQSLKRTPVPHFPKKVYKFHNDPRYTREDMFFNESATLHTLHNWIELSSTSRGYVVFQPSWDRYDLPKPYTVAIDRQHDGPGYMVSLFHQLHCLSYLAEHFQQGYGGVKLDEEVAHHSAHCFNYIRQGIMCAADTTLEGETKDGPGEGSEHVCKDYEKVLEWANQHAAYRWREGLLPGESIL</sequence>
<dbReference type="GO" id="GO:0016491">
    <property type="term" value="F:oxidoreductase activity"/>
    <property type="evidence" value="ECO:0007669"/>
    <property type="project" value="UniProtKB-KW"/>
</dbReference>
<dbReference type="Pfam" id="PF11807">
    <property type="entry name" value="UstYa"/>
    <property type="match status" value="1"/>
</dbReference>
<protein>
    <recommendedName>
        <fullName evidence="7">Oxidase ustYa</fullName>
    </recommendedName>
</protein>
<reference evidence="5" key="1">
    <citation type="journal article" date="2020" name="Stud. Mycol.">
        <title>101 Dothideomycetes genomes: a test case for predicting lifestyles and emergence of pathogens.</title>
        <authorList>
            <person name="Haridas S."/>
            <person name="Albert R."/>
            <person name="Binder M."/>
            <person name="Bloem J."/>
            <person name="Labutti K."/>
            <person name="Salamov A."/>
            <person name="Andreopoulos B."/>
            <person name="Baker S."/>
            <person name="Barry K."/>
            <person name="Bills G."/>
            <person name="Bluhm B."/>
            <person name="Cannon C."/>
            <person name="Castanera R."/>
            <person name="Culley D."/>
            <person name="Daum C."/>
            <person name="Ezra D."/>
            <person name="Gonzalez J."/>
            <person name="Henrissat B."/>
            <person name="Kuo A."/>
            <person name="Liang C."/>
            <person name="Lipzen A."/>
            <person name="Lutzoni F."/>
            <person name="Magnuson J."/>
            <person name="Mondo S."/>
            <person name="Nolan M."/>
            <person name="Ohm R."/>
            <person name="Pangilinan J."/>
            <person name="Park H.-J."/>
            <person name="Ramirez L."/>
            <person name="Alfaro M."/>
            <person name="Sun H."/>
            <person name="Tritt A."/>
            <person name="Yoshinaga Y."/>
            <person name="Zwiers L.-H."/>
            <person name="Turgeon B."/>
            <person name="Goodwin S."/>
            <person name="Spatafora J."/>
            <person name="Crous P."/>
            <person name="Grigoriev I."/>
        </authorList>
    </citation>
    <scope>NUCLEOTIDE SEQUENCE</scope>
    <source>
        <strain evidence="5">CBS 379.55</strain>
    </source>
</reference>